<accession>A0A918TBR8</accession>
<dbReference type="AlphaFoldDB" id="A0A918TBR8"/>
<keyword evidence="3" id="KW-1185">Reference proteome</keyword>
<reference evidence="2" key="1">
    <citation type="journal article" date="2014" name="Int. J. Syst. Evol. Microbiol.">
        <title>Complete genome sequence of Corynebacterium casei LMG S-19264T (=DSM 44701T), isolated from a smear-ripened cheese.</title>
        <authorList>
            <consortium name="US DOE Joint Genome Institute (JGI-PGF)"/>
            <person name="Walter F."/>
            <person name="Albersmeier A."/>
            <person name="Kalinowski J."/>
            <person name="Ruckert C."/>
        </authorList>
    </citation>
    <scope>NUCLEOTIDE SEQUENCE</scope>
    <source>
        <strain evidence="2">KCTC 12988</strain>
    </source>
</reference>
<feature type="compositionally biased region" description="Acidic residues" evidence="1">
    <location>
        <begin position="35"/>
        <end position="52"/>
    </location>
</feature>
<proteinExistence type="predicted"/>
<sequence length="52" mass="5617">MKMKPTKLTLLPFVAFPLLFASCEEKTEAEKAGDAIEDASEEVGDAIEDATD</sequence>
<dbReference type="EMBL" id="BMXI01000001">
    <property type="protein sequence ID" value="GHC41438.1"/>
    <property type="molecule type" value="Genomic_DNA"/>
</dbReference>
<evidence type="ECO:0000313" key="2">
    <source>
        <dbReference type="EMBL" id="GHC41438.1"/>
    </source>
</evidence>
<gene>
    <name evidence="2" type="ORF">GCM10007100_02760</name>
</gene>
<protein>
    <submittedName>
        <fullName evidence="2">Uncharacterized protein</fullName>
    </submittedName>
</protein>
<reference evidence="2" key="2">
    <citation type="submission" date="2020-09" db="EMBL/GenBank/DDBJ databases">
        <authorList>
            <person name="Sun Q."/>
            <person name="Kim S."/>
        </authorList>
    </citation>
    <scope>NUCLEOTIDE SEQUENCE</scope>
    <source>
        <strain evidence="2">KCTC 12988</strain>
    </source>
</reference>
<dbReference type="Proteomes" id="UP000644507">
    <property type="component" value="Unassembled WGS sequence"/>
</dbReference>
<evidence type="ECO:0000313" key="3">
    <source>
        <dbReference type="Proteomes" id="UP000644507"/>
    </source>
</evidence>
<evidence type="ECO:0000256" key="1">
    <source>
        <dbReference type="SAM" id="MobiDB-lite"/>
    </source>
</evidence>
<organism evidence="2 3">
    <name type="scientific">Roseibacillus persicicus</name>
    <dbReference type="NCBI Taxonomy" id="454148"/>
    <lineage>
        <taxon>Bacteria</taxon>
        <taxon>Pseudomonadati</taxon>
        <taxon>Verrucomicrobiota</taxon>
        <taxon>Verrucomicrobiia</taxon>
        <taxon>Verrucomicrobiales</taxon>
        <taxon>Verrucomicrobiaceae</taxon>
        <taxon>Roseibacillus</taxon>
    </lineage>
</organism>
<name>A0A918TBR8_9BACT</name>
<feature type="region of interest" description="Disordered" evidence="1">
    <location>
        <begin position="27"/>
        <end position="52"/>
    </location>
</feature>
<dbReference type="PROSITE" id="PS51257">
    <property type="entry name" value="PROKAR_LIPOPROTEIN"/>
    <property type="match status" value="1"/>
</dbReference>
<comment type="caution">
    <text evidence="2">The sequence shown here is derived from an EMBL/GenBank/DDBJ whole genome shotgun (WGS) entry which is preliminary data.</text>
</comment>